<evidence type="ECO:0000313" key="2">
    <source>
        <dbReference type="Proteomes" id="UP000573499"/>
    </source>
</evidence>
<protein>
    <submittedName>
        <fullName evidence="1">Type VI secretion system baseplate subunit TssK</fullName>
    </submittedName>
</protein>
<keyword evidence="2" id="KW-1185">Reference proteome</keyword>
<evidence type="ECO:0000313" key="1">
    <source>
        <dbReference type="EMBL" id="MBA5686728.1"/>
    </source>
</evidence>
<comment type="caution">
    <text evidence="1">The sequence shown here is derived from an EMBL/GenBank/DDBJ whole genome shotgun (WGS) entry which is preliminary data.</text>
</comment>
<dbReference type="PANTHER" id="PTHR35566">
    <property type="entry name" value="BLR3599 PROTEIN"/>
    <property type="match status" value="1"/>
</dbReference>
<dbReference type="NCBIfam" id="TIGR03353">
    <property type="entry name" value="VI_chp_4"/>
    <property type="match status" value="1"/>
</dbReference>
<proteinExistence type="predicted"/>
<dbReference type="PANTHER" id="PTHR35566:SF1">
    <property type="entry name" value="TYPE VI SECRETION SYSTEM BASEPLATE COMPONENT TSSK1"/>
    <property type="match status" value="1"/>
</dbReference>
<dbReference type="AlphaFoldDB" id="A0A7W2F7T9"/>
<dbReference type="EMBL" id="JACEZU010000003">
    <property type="protein sequence ID" value="MBA5686728.1"/>
    <property type="molecule type" value="Genomic_DNA"/>
</dbReference>
<dbReference type="Proteomes" id="UP000573499">
    <property type="component" value="Unassembled WGS sequence"/>
</dbReference>
<gene>
    <name evidence="1" type="primary">tssK</name>
    <name evidence="1" type="ORF">H3H39_06625</name>
</gene>
<reference evidence="1 2" key="1">
    <citation type="submission" date="2020-07" db="EMBL/GenBank/DDBJ databases">
        <title>Novel species isolated from subtropical streams in China.</title>
        <authorList>
            <person name="Lu H."/>
        </authorList>
    </citation>
    <scope>NUCLEOTIDE SEQUENCE [LARGE SCALE GENOMIC DNA]</scope>
    <source>
        <strain evidence="1 2">LX47W</strain>
    </source>
</reference>
<dbReference type="Pfam" id="PF05936">
    <property type="entry name" value="T6SS_VasE"/>
    <property type="match status" value="1"/>
</dbReference>
<sequence length="448" mass="48781">MRLPPKVLWSEGLPLGPQQLQQLDRYHEARLQRTAAALHPHLWGVCALQWDSDGLANNRLTADTLSLIFPDGELYDAPASCPLPLTVDLSQLPPDTQSFTFHAALARVKEHGANVIDGAANGARYAQIGRDTADLYSDAVSVDVSYLQPHVRLLSELDPLGDCISVPVARVRRLAGGGFELDPDYLPPSVTVAAAPLLAQRLDKLLGKLSVKIEALYSRHSQPNKNVFEIHSGDISSFWMLSTLNTAGAGLTHCARYRQHHPELLFERLMTLAGGLLTFSQQYALADLPAYEHADPGPGFARLDAIIRDLVDTVISSRYIAIALAADPNRPTHHNGVLDAAQVQRDMPLCLAVQADMPALELVAAVPRLLKAGAPDDVEHAIQFALAGVELTHMPQVPPQVPVRPNTYYFAIEGKGQLYENMLKAEAIAVYAPINIKSLKLELFALTA</sequence>
<organism evidence="1 2">
    <name type="scientific">Rugamonas apoptosis</name>
    <dbReference type="NCBI Taxonomy" id="2758570"/>
    <lineage>
        <taxon>Bacteria</taxon>
        <taxon>Pseudomonadati</taxon>
        <taxon>Pseudomonadota</taxon>
        <taxon>Betaproteobacteria</taxon>
        <taxon>Burkholderiales</taxon>
        <taxon>Oxalobacteraceae</taxon>
        <taxon>Telluria group</taxon>
        <taxon>Rugamonas</taxon>
    </lineage>
</organism>
<dbReference type="InterPro" id="IPR010263">
    <property type="entry name" value="T6SS_TssK"/>
</dbReference>
<accession>A0A7W2F7T9</accession>
<name>A0A7W2F7T9_9BURK</name>